<name>A0A852P6J4_9PASS</name>
<dbReference type="Proteomes" id="UP000658642">
    <property type="component" value="Unassembled WGS sequence"/>
</dbReference>
<dbReference type="SUPFAM" id="SSF57667">
    <property type="entry name" value="beta-beta-alpha zinc fingers"/>
    <property type="match status" value="1"/>
</dbReference>
<accession>A0A852P6J4</accession>
<dbReference type="InterPro" id="IPR036236">
    <property type="entry name" value="Znf_C2H2_sf"/>
</dbReference>
<gene>
    <name evidence="13" type="primary">Znf16_1</name>
    <name evidence="13" type="ORF">ATRCLA_R08937</name>
</gene>
<dbReference type="PROSITE" id="PS50157">
    <property type="entry name" value="ZINC_FINGER_C2H2_2"/>
    <property type="match status" value="2"/>
</dbReference>
<keyword evidence="3" id="KW-0479">Metal-binding</keyword>
<feature type="domain" description="C2H2-type" evidence="12">
    <location>
        <begin position="58"/>
        <end position="80"/>
    </location>
</feature>
<evidence type="ECO:0000256" key="5">
    <source>
        <dbReference type="ARBA" id="ARBA00022771"/>
    </source>
</evidence>
<evidence type="ECO:0000256" key="4">
    <source>
        <dbReference type="ARBA" id="ARBA00022737"/>
    </source>
</evidence>
<dbReference type="GO" id="GO:0008270">
    <property type="term" value="F:zinc ion binding"/>
    <property type="evidence" value="ECO:0007669"/>
    <property type="project" value="UniProtKB-KW"/>
</dbReference>
<dbReference type="PROSITE" id="PS00028">
    <property type="entry name" value="ZINC_FINGER_C2H2_1"/>
    <property type="match status" value="2"/>
</dbReference>
<comment type="subcellular location">
    <subcellularLocation>
        <location evidence="2">Nucleus</location>
    </subcellularLocation>
</comment>
<dbReference type="InterPro" id="IPR013087">
    <property type="entry name" value="Znf_C2H2_type"/>
</dbReference>
<keyword evidence="7" id="KW-0805">Transcription regulation</keyword>
<evidence type="ECO:0000256" key="9">
    <source>
        <dbReference type="ARBA" id="ARBA00023163"/>
    </source>
</evidence>
<keyword evidence="9" id="KW-0804">Transcription</keyword>
<keyword evidence="5 11" id="KW-0863">Zinc-finger</keyword>
<dbReference type="Pfam" id="PF00096">
    <property type="entry name" value="zf-C2H2"/>
    <property type="match status" value="2"/>
</dbReference>
<sequence length="80" mass="9425">ERPPLCWEGGRRSRQSLELVEKAQGRERPYKCMECGKSFRRSSTFLQHGLIHTGERPYTCRECGKSFRQNSNLNKHCMIH</sequence>
<keyword evidence="8" id="KW-0238">DNA-binding</keyword>
<evidence type="ECO:0000313" key="13">
    <source>
        <dbReference type="EMBL" id="NXY21547.1"/>
    </source>
</evidence>
<dbReference type="OrthoDB" id="9199459at2759"/>
<reference evidence="13" key="1">
    <citation type="submission" date="2020-02" db="EMBL/GenBank/DDBJ databases">
        <title>Bird 10,000 Genomes (B10K) Project - Family phase.</title>
        <authorList>
            <person name="Zhang G."/>
        </authorList>
    </citation>
    <scope>NUCLEOTIDE SEQUENCE</scope>
    <source>
        <strain evidence="13">B10K-DU-029-61</strain>
        <tissue evidence="13">Blood</tissue>
    </source>
</reference>
<feature type="non-terminal residue" evidence="13">
    <location>
        <position position="1"/>
    </location>
</feature>
<keyword evidence="6" id="KW-0862">Zinc</keyword>
<comment type="caution">
    <text evidence="13">The sequence shown here is derived from an EMBL/GenBank/DDBJ whole genome shotgun (WGS) entry which is preliminary data.</text>
</comment>
<dbReference type="AlphaFoldDB" id="A0A852P6J4"/>
<evidence type="ECO:0000256" key="8">
    <source>
        <dbReference type="ARBA" id="ARBA00023125"/>
    </source>
</evidence>
<feature type="domain" description="C2H2-type" evidence="12">
    <location>
        <begin position="30"/>
        <end position="57"/>
    </location>
</feature>
<dbReference type="PANTHER" id="PTHR23226">
    <property type="entry name" value="ZINC FINGER AND SCAN DOMAIN-CONTAINING"/>
    <property type="match status" value="1"/>
</dbReference>
<evidence type="ECO:0000256" key="7">
    <source>
        <dbReference type="ARBA" id="ARBA00023015"/>
    </source>
</evidence>
<dbReference type="GO" id="GO:0005634">
    <property type="term" value="C:nucleus"/>
    <property type="evidence" value="ECO:0007669"/>
    <property type="project" value="UniProtKB-SubCell"/>
</dbReference>
<keyword evidence="4" id="KW-0677">Repeat</keyword>
<keyword evidence="10" id="KW-0539">Nucleus</keyword>
<organism evidence="13 14">
    <name type="scientific">Atrichornis clamosus</name>
    <dbReference type="NCBI Taxonomy" id="449594"/>
    <lineage>
        <taxon>Eukaryota</taxon>
        <taxon>Metazoa</taxon>
        <taxon>Chordata</taxon>
        <taxon>Craniata</taxon>
        <taxon>Vertebrata</taxon>
        <taxon>Euteleostomi</taxon>
        <taxon>Archelosauria</taxon>
        <taxon>Archosauria</taxon>
        <taxon>Dinosauria</taxon>
        <taxon>Saurischia</taxon>
        <taxon>Theropoda</taxon>
        <taxon>Coelurosauria</taxon>
        <taxon>Aves</taxon>
        <taxon>Neognathae</taxon>
        <taxon>Neoaves</taxon>
        <taxon>Telluraves</taxon>
        <taxon>Australaves</taxon>
        <taxon>Passeriformes</taxon>
        <taxon>Menuridae</taxon>
        <taxon>Atrichornis</taxon>
    </lineage>
</organism>
<protein>
    <submittedName>
        <fullName evidence="13">ZNF16 protein</fullName>
    </submittedName>
</protein>
<feature type="non-terminal residue" evidence="13">
    <location>
        <position position="80"/>
    </location>
</feature>
<evidence type="ECO:0000259" key="12">
    <source>
        <dbReference type="PROSITE" id="PS50157"/>
    </source>
</evidence>
<dbReference type="GO" id="GO:0000981">
    <property type="term" value="F:DNA-binding transcription factor activity, RNA polymerase II-specific"/>
    <property type="evidence" value="ECO:0007669"/>
    <property type="project" value="TreeGrafter"/>
</dbReference>
<dbReference type="SMART" id="SM00355">
    <property type="entry name" value="ZnF_C2H2"/>
    <property type="match status" value="2"/>
</dbReference>
<evidence type="ECO:0000256" key="10">
    <source>
        <dbReference type="ARBA" id="ARBA00023242"/>
    </source>
</evidence>
<keyword evidence="14" id="KW-1185">Reference proteome</keyword>
<evidence type="ECO:0000256" key="3">
    <source>
        <dbReference type="ARBA" id="ARBA00022723"/>
    </source>
</evidence>
<dbReference type="EMBL" id="WBMZ01010860">
    <property type="protein sequence ID" value="NXY21547.1"/>
    <property type="molecule type" value="Genomic_DNA"/>
</dbReference>
<dbReference type="FunFam" id="3.30.160.60:FF:000097">
    <property type="entry name" value="Zinc finger protein"/>
    <property type="match status" value="1"/>
</dbReference>
<evidence type="ECO:0000256" key="11">
    <source>
        <dbReference type="PROSITE-ProRule" id="PRU00042"/>
    </source>
</evidence>
<evidence type="ECO:0000256" key="6">
    <source>
        <dbReference type="ARBA" id="ARBA00022833"/>
    </source>
</evidence>
<proteinExistence type="predicted"/>
<comment type="function">
    <text evidence="1">May be involved in transcriptional regulation.</text>
</comment>
<dbReference type="FunFam" id="3.30.160.60:FF:000454">
    <property type="entry name" value="Zinc finger protein 624"/>
    <property type="match status" value="1"/>
</dbReference>
<evidence type="ECO:0000256" key="2">
    <source>
        <dbReference type="ARBA" id="ARBA00004123"/>
    </source>
</evidence>
<dbReference type="Gene3D" id="3.30.160.60">
    <property type="entry name" value="Classic Zinc Finger"/>
    <property type="match status" value="2"/>
</dbReference>
<dbReference type="GO" id="GO:0000978">
    <property type="term" value="F:RNA polymerase II cis-regulatory region sequence-specific DNA binding"/>
    <property type="evidence" value="ECO:0007669"/>
    <property type="project" value="TreeGrafter"/>
</dbReference>
<dbReference type="PANTHER" id="PTHR23226:SF371">
    <property type="entry name" value="ZINC FINGER PROTEIN 112-LIKE PROTEIN"/>
    <property type="match status" value="1"/>
</dbReference>
<evidence type="ECO:0000313" key="14">
    <source>
        <dbReference type="Proteomes" id="UP000658642"/>
    </source>
</evidence>
<evidence type="ECO:0000256" key="1">
    <source>
        <dbReference type="ARBA" id="ARBA00003767"/>
    </source>
</evidence>